<name>A0A562KMZ4_SPHWJ</name>
<organism evidence="1 2">
    <name type="scientific">Sphingobium wenxiniae (strain DSM 21828 / CGMCC 1.7748 / JZ-1)</name>
    <dbReference type="NCBI Taxonomy" id="595605"/>
    <lineage>
        <taxon>Bacteria</taxon>
        <taxon>Pseudomonadati</taxon>
        <taxon>Pseudomonadota</taxon>
        <taxon>Alphaproteobacteria</taxon>
        <taxon>Sphingomonadales</taxon>
        <taxon>Sphingomonadaceae</taxon>
        <taxon>Sphingobium</taxon>
    </lineage>
</organism>
<reference evidence="1 2" key="1">
    <citation type="journal article" date="2015" name="Stand. Genomic Sci.">
        <title>Genomic Encyclopedia of Bacterial and Archaeal Type Strains, Phase III: the genomes of soil and plant-associated and newly described type strains.</title>
        <authorList>
            <person name="Whitman W.B."/>
            <person name="Woyke T."/>
            <person name="Klenk H.P."/>
            <person name="Zhou Y."/>
            <person name="Lilburn T.G."/>
            <person name="Beck B.J."/>
            <person name="De Vos P."/>
            <person name="Vandamme P."/>
            <person name="Eisen J.A."/>
            <person name="Garrity G."/>
            <person name="Hugenholtz P."/>
            <person name="Kyrpides N.C."/>
        </authorList>
    </citation>
    <scope>NUCLEOTIDE SEQUENCE [LARGE SCALE GENOMIC DNA]</scope>
    <source>
        <strain evidence="1 2">CGMCC 1.7748</strain>
    </source>
</reference>
<dbReference type="SUPFAM" id="SSF53098">
    <property type="entry name" value="Ribonuclease H-like"/>
    <property type="match status" value="1"/>
</dbReference>
<evidence type="ECO:0000313" key="2">
    <source>
        <dbReference type="Proteomes" id="UP000316624"/>
    </source>
</evidence>
<dbReference type="Gene3D" id="3.30.420.10">
    <property type="entry name" value="Ribonuclease H-like superfamily/Ribonuclease H"/>
    <property type="match status" value="1"/>
</dbReference>
<dbReference type="EMBL" id="VLKK01000002">
    <property type="protein sequence ID" value="TWH96744.1"/>
    <property type="molecule type" value="Genomic_DNA"/>
</dbReference>
<keyword evidence="2" id="KW-1185">Reference proteome</keyword>
<dbReference type="InterPro" id="IPR036397">
    <property type="entry name" value="RNaseH_sf"/>
</dbReference>
<dbReference type="InterPro" id="IPR012337">
    <property type="entry name" value="RNaseH-like_sf"/>
</dbReference>
<sequence length="196" mass="21047">MPAKSTSVTDVTDRPLISVTRAHARASGGDNREPVTSVTIRHGAVLALDLGTSTGWAFRSPDGHISTGTVSLKHTRYDGGGMRYLRFRRWLEQLDLDAGPIKAIYFEEVRRHVGTDAAHVYGGLLAVLTAWCEEHLVAYQGVPVGTIKRFIAGKGNADKAAVIAAVQTQGFAPADDNEADAIAILLWAIETRGGVR</sequence>
<dbReference type="AlphaFoldDB" id="A0A562KMZ4"/>
<accession>A0A562KMZ4</accession>
<proteinExistence type="predicted"/>
<dbReference type="Proteomes" id="UP000316624">
    <property type="component" value="Unassembled WGS sequence"/>
</dbReference>
<gene>
    <name evidence="1" type="ORF">IQ35_00675</name>
</gene>
<protein>
    <recommendedName>
        <fullName evidence="3">Holliday junction resolvasome RuvABC endonuclease subunit</fullName>
    </recommendedName>
</protein>
<comment type="caution">
    <text evidence="1">The sequence shown here is derived from an EMBL/GenBank/DDBJ whole genome shotgun (WGS) entry which is preliminary data.</text>
</comment>
<evidence type="ECO:0008006" key="3">
    <source>
        <dbReference type="Google" id="ProtNLM"/>
    </source>
</evidence>
<dbReference type="GO" id="GO:0003676">
    <property type="term" value="F:nucleic acid binding"/>
    <property type="evidence" value="ECO:0007669"/>
    <property type="project" value="InterPro"/>
</dbReference>
<dbReference type="RefSeq" id="WP_221442131.1">
    <property type="nucleotide sequence ID" value="NZ_JACIIY010000026.1"/>
</dbReference>
<evidence type="ECO:0000313" key="1">
    <source>
        <dbReference type="EMBL" id="TWH96744.1"/>
    </source>
</evidence>